<dbReference type="AlphaFoldDB" id="A0A1F4UDT4"/>
<reference evidence="1 2" key="1">
    <citation type="journal article" date="2016" name="Nat. Commun.">
        <title>Thousands of microbial genomes shed light on interconnected biogeochemical processes in an aquifer system.</title>
        <authorList>
            <person name="Anantharaman K."/>
            <person name="Brown C.T."/>
            <person name="Hug L.A."/>
            <person name="Sharon I."/>
            <person name="Castelle C.J."/>
            <person name="Probst A.J."/>
            <person name="Thomas B.C."/>
            <person name="Singh A."/>
            <person name="Wilkins M.J."/>
            <person name="Karaoz U."/>
            <person name="Brodie E.L."/>
            <person name="Williams K.H."/>
            <person name="Hubbard S.S."/>
            <person name="Banfield J.F."/>
        </authorList>
    </citation>
    <scope>NUCLEOTIDE SEQUENCE [LARGE SCALE GENOMIC DNA]</scope>
</reference>
<organism evidence="1 2">
    <name type="scientific">candidate division WOR-3 bacterium RBG_13_43_14</name>
    <dbReference type="NCBI Taxonomy" id="1802590"/>
    <lineage>
        <taxon>Bacteria</taxon>
        <taxon>Bacteria division WOR-3</taxon>
    </lineage>
</organism>
<dbReference type="SUPFAM" id="SSF56281">
    <property type="entry name" value="Metallo-hydrolase/oxidoreductase"/>
    <property type="match status" value="1"/>
</dbReference>
<evidence type="ECO:0000313" key="1">
    <source>
        <dbReference type="EMBL" id="OGC43079.1"/>
    </source>
</evidence>
<proteinExistence type="predicted"/>
<gene>
    <name evidence="1" type="ORF">A2Y85_00085</name>
</gene>
<dbReference type="Gene3D" id="3.60.15.10">
    <property type="entry name" value="Ribonuclease Z/Hydroxyacylglutathione hydrolase-like"/>
    <property type="match status" value="1"/>
</dbReference>
<dbReference type="PANTHER" id="PTHR42967:SF1">
    <property type="entry name" value="MBL FOLD METALLO-HYDROLASE"/>
    <property type="match status" value="1"/>
</dbReference>
<dbReference type="InterPro" id="IPR036866">
    <property type="entry name" value="RibonucZ/Hydroxyglut_hydro"/>
</dbReference>
<evidence type="ECO:0008006" key="3">
    <source>
        <dbReference type="Google" id="ProtNLM"/>
    </source>
</evidence>
<dbReference type="PANTHER" id="PTHR42967">
    <property type="entry name" value="METAL DEPENDENT HYDROLASE"/>
    <property type="match status" value="1"/>
</dbReference>
<sequence length="215" mass="23691">MKIKFLGHAAFLLTSDSGVRVITDPYKPGCFDGGIQYAAIDEPADMVTISHDHDDHNETKINGNPIFVRKPGTNEIKGVMINGIESYHDTNQGKDRGRNIIFNLLIDGLRVVHLGDLGHELSAADAKKIGKVDVLLVPVGGFFTIDSSTADKMIEMLSPKIVIPMHYKTPKCRFPIATLDVFLKGKEALNKGDEIEIKTVDIKENMQIIVLDPVK</sequence>
<name>A0A1F4UDT4_UNCW3</name>
<protein>
    <recommendedName>
        <fullName evidence="3">MBL fold metallo-hydrolase</fullName>
    </recommendedName>
</protein>
<dbReference type="EMBL" id="MEUM01000038">
    <property type="protein sequence ID" value="OGC43079.1"/>
    <property type="molecule type" value="Genomic_DNA"/>
</dbReference>
<dbReference type="Proteomes" id="UP000177025">
    <property type="component" value="Unassembled WGS sequence"/>
</dbReference>
<evidence type="ECO:0000313" key="2">
    <source>
        <dbReference type="Proteomes" id="UP000177025"/>
    </source>
</evidence>
<comment type="caution">
    <text evidence="1">The sequence shown here is derived from an EMBL/GenBank/DDBJ whole genome shotgun (WGS) entry which is preliminary data.</text>
</comment>
<accession>A0A1F4UDT4</accession>
<dbReference type="Pfam" id="PF13483">
    <property type="entry name" value="Lactamase_B_3"/>
    <property type="match status" value="1"/>
</dbReference>